<comment type="subcellular location">
    <subcellularLocation>
        <location evidence="1">Membrane</location>
        <topology evidence="1">Single-pass type I membrane protein</topology>
    </subcellularLocation>
</comment>
<evidence type="ECO:0000256" key="14">
    <source>
        <dbReference type="ARBA" id="ARBA00047899"/>
    </source>
</evidence>
<protein>
    <recommendedName>
        <fullName evidence="2">non-specific serine/threonine protein kinase</fullName>
        <ecNumber evidence="2">2.7.11.1</ecNumber>
    </recommendedName>
</protein>
<evidence type="ECO:0000313" key="22">
    <source>
        <dbReference type="Proteomes" id="UP000188268"/>
    </source>
</evidence>
<dbReference type="CDD" id="cd14066">
    <property type="entry name" value="STKc_IRAK"/>
    <property type="match status" value="1"/>
</dbReference>
<evidence type="ECO:0000256" key="3">
    <source>
        <dbReference type="ARBA" id="ARBA00022527"/>
    </source>
</evidence>
<dbReference type="FunFam" id="3.30.200.20:FF:000357">
    <property type="entry name" value="serine/threonine-protein kinase-like protein CCR1"/>
    <property type="match status" value="1"/>
</dbReference>
<comment type="caution">
    <text evidence="21">The sequence shown here is derived from an EMBL/GenBank/DDBJ whole genome shotgun (WGS) entry which is preliminary data.</text>
</comment>
<dbReference type="FunFam" id="1.10.510.10:FF:000569">
    <property type="entry name" value="Serine/threonine-protein kinase-like protein CCR4"/>
    <property type="match status" value="1"/>
</dbReference>
<keyword evidence="12" id="KW-0675">Receptor</keyword>
<evidence type="ECO:0000256" key="18">
    <source>
        <dbReference type="SAM" id="Phobius"/>
    </source>
</evidence>
<dbReference type="Gramene" id="OMO50112">
    <property type="protein sequence ID" value="OMO50112"/>
    <property type="gene ID" value="CCACVL1_30630"/>
</dbReference>
<dbReference type="InterPro" id="IPR009091">
    <property type="entry name" value="RCC1/BLIP-II"/>
</dbReference>
<keyword evidence="9 16" id="KW-0067">ATP-binding</keyword>
<evidence type="ECO:0000256" key="9">
    <source>
        <dbReference type="ARBA" id="ARBA00022840"/>
    </source>
</evidence>
<accession>A0A1R3FW97</accession>
<evidence type="ECO:0000256" key="17">
    <source>
        <dbReference type="SAM" id="MobiDB-lite"/>
    </source>
</evidence>
<dbReference type="Gene3D" id="3.30.200.20">
    <property type="entry name" value="Phosphorylase Kinase, domain 1"/>
    <property type="match status" value="1"/>
</dbReference>
<organism evidence="21 22">
    <name type="scientific">Corchorus capsularis</name>
    <name type="common">Jute</name>
    <dbReference type="NCBI Taxonomy" id="210143"/>
    <lineage>
        <taxon>Eukaryota</taxon>
        <taxon>Viridiplantae</taxon>
        <taxon>Streptophyta</taxon>
        <taxon>Embryophyta</taxon>
        <taxon>Tracheophyta</taxon>
        <taxon>Spermatophyta</taxon>
        <taxon>Magnoliopsida</taxon>
        <taxon>eudicotyledons</taxon>
        <taxon>Gunneridae</taxon>
        <taxon>Pentapetalae</taxon>
        <taxon>rosids</taxon>
        <taxon>malvids</taxon>
        <taxon>Malvales</taxon>
        <taxon>Malvaceae</taxon>
        <taxon>Grewioideae</taxon>
        <taxon>Apeibeae</taxon>
        <taxon>Corchorus</taxon>
    </lineage>
</organism>
<evidence type="ECO:0000256" key="13">
    <source>
        <dbReference type="ARBA" id="ARBA00023180"/>
    </source>
</evidence>
<dbReference type="Gene3D" id="2.130.10.30">
    <property type="entry name" value="Regulator of chromosome condensation 1/beta-lactamase-inhibitor protein II"/>
    <property type="match status" value="1"/>
</dbReference>
<dbReference type="PROSITE" id="PS00108">
    <property type="entry name" value="PROTEIN_KINASE_ST"/>
    <property type="match status" value="1"/>
</dbReference>
<dbReference type="EMBL" id="AWWV01016296">
    <property type="protein sequence ID" value="OMO50112.1"/>
    <property type="molecule type" value="Genomic_DNA"/>
</dbReference>
<dbReference type="InterPro" id="IPR008271">
    <property type="entry name" value="Ser/Thr_kinase_AS"/>
</dbReference>
<dbReference type="PANTHER" id="PTHR46146:SF3">
    <property type="entry name" value="SERINE_THREONINE-PROTEIN KINASE-LIKE PROTEIN CCR3-RELATED"/>
    <property type="match status" value="1"/>
</dbReference>
<evidence type="ECO:0000256" key="15">
    <source>
        <dbReference type="ARBA" id="ARBA00048679"/>
    </source>
</evidence>
<feature type="region of interest" description="Disordered" evidence="17">
    <location>
        <begin position="368"/>
        <end position="390"/>
    </location>
</feature>
<dbReference type="Gene3D" id="1.10.510.10">
    <property type="entry name" value="Transferase(Phosphotransferase) domain 1"/>
    <property type="match status" value="1"/>
</dbReference>
<evidence type="ECO:0000313" key="21">
    <source>
        <dbReference type="EMBL" id="OMO50112.1"/>
    </source>
</evidence>
<dbReference type="InterPro" id="IPR017441">
    <property type="entry name" value="Protein_kinase_ATP_BS"/>
</dbReference>
<gene>
    <name evidence="21" type="ORF">CCACVL1_30630</name>
</gene>
<evidence type="ECO:0000256" key="19">
    <source>
        <dbReference type="SAM" id="SignalP"/>
    </source>
</evidence>
<evidence type="ECO:0000256" key="7">
    <source>
        <dbReference type="ARBA" id="ARBA00022741"/>
    </source>
</evidence>
<evidence type="ECO:0000256" key="6">
    <source>
        <dbReference type="ARBA" id="ARBA00022729"/>
    </source>
</evidence>
<dbReference type="GO" id="GO:0004674">
    <property type="term" value="F:protein serine/threonine kinase activity"/>
    <property type="evidence" value="ECO:0007669"/>
    <property type="project" value="UniProtKB-KW"/>
</dbReference>
<feature type="compositionally biased region" description="Basic residues" evidence="17">
    <location>
        <begin position="463"/>
        <end position="472"/>
    </location>
</feature>
<dbReference type="OrthoDB" id="61110at2759"/>
<keyword evidence="3" id="KW-0723">Serine/threonine-protein kinase</keyword>
<comment type="catalytic activity">
    <reaction evidence="14">
        <text>L-threonyl-[protein] + ATP = O-phospho-L-threonyl-[protein] + ADP + H(+)</text>
        <dbReference type="Rhea" id="RHEA:46608"/>
        <dbReference type="Rhea" id="RHEA-COMP:11060"/>
        <dbReference type="Rhea" id="RHEA-COMP:11605"/>
        <dbReference type="ChEBI" id="CHEBI:15378"/>
        <dbReference type="ChEBI" id="CHEBI:30013"/>
        <dbReference type="ChEBI" id="CHEBI:30616"/>
        <dbReference type="ChEBI" id="CHEBI:61977"/>
        <dbReference type="ChEBI" id="CHEBI:456216"/>
        <dbReference type="EC" id="2.7.11.1"/>
    </reaction>
</comment>
<dbReference type="OMA" id="DLCGDSH"/>
<dbReference type="EC" id="2.7.11.1" evidence="2"/>
<feature type="binding site" evidence="16">
    <location>
        <position position="526"/>
    </location>
    <ligand>
        <name>ATP</name>
        <dbReference type="ChEBI" id="CHEBI:30616"/>
    </ligand>
</feature>
<dbReference type="GO" id="GO:0005524">
    <property type="term" value="F:ATP binding"/>
    <property type="evidence" value="ECO:0007669"/>
    <property type="project" value="UniProtKB-UniRule"/>
</dbReference>
<dbReference type="PROSITE" id="PS50011">
    <property type="entry name" value="PROTEIN_KINASE_DOM"/>
    <property type="match status" value="1"/>
</dbReference>
<feature type="transmembrane region" description="Helical" evidence="18">
    <location>
        <begin position="397"/>
        <end position="420"/>
    </location>
</feature>
<evidence type="ECO:0000259" key="20">
    <source>
        <dbReference type="PROSITE" id="PS50011"/>
    </source>
</evidence>
<feature type="chain" id="PRO_5013385828" description="non-specific serine/threonine protein kinase" evidence="19">
    <location>
        <begin position="27"/>
        <end position="807"/>
    </location>
</feature>
<evidence type="ECO:0000256" key="4">
    <source>
        <dbReference type="ARBA" id="ARBA00022679"/>
    </source>
</evidence>
<keyword evidence="5 18" id="KW-0812">Transmembrane</keyword>
<sequence>MTRLPFLLLFAVSFLIAITFPPLIHALGSGSTLAVAYGTATVCAIVASEPNQRIICYRPGNTNSSAGTIIPVLPNVSYSIVAGGETTICALRSGGLSLLCWETNNQTFPEKRLYSNNTVSLQSLTIGEERICATTNTSSAVTCWRPIGNTSEISPDGNYTMGKITSGSGFSCGIVLSDNNRVTCWGNSVATEIETQFGNMSMSNIEAGVSHVCGIDSKGDIICRGNNSTGQLNVPLDKDLNFASGLALGEGFSCAIRRSNGTVVCWGSMTETPVADVEFESIVSGLNFTCGLITSNFSVICWGPGWPETMGSTSNSSRQILPLGAQILPGPCVQSPCNECGIYPQSSSLCFGSGTICKPSPCSFTPSAPPLSPPSPVAPSPGNSTRSSPSKELTRGLLAFAIVGSVGGFMGICTVIYCLWTGVCFGKKKVHNSVQPTITRAGSNGGPGSNNSPPSRSLTIRRQSSRAMKRQRSGTSSKHADRAEEFSLAELAAATNDFSMENKIGAGSFGIVYRGKLMDGREVAIKRGETSQKTKKFQEKESAFDSELAFLSRLHHKHLVRLVGYCEERDERLLVYEYMKNGALYDHLHDKNNVEKSSSLLNSWKMRIKIALDAARGIEYLHNYAVPPIIHRDIKSSNILLDSNWTARVSDFGLSLLGPESDRDYRPMKAAGTVGYIDPEYYGLNVLTTKSDVYGLGVVMLELLTGKRAIFKSNENGGTPVSLVDYAVPAIMAGELVRVLDIRVGPPELNETEAVELVAYIAINCVNLEGKERPTIGDIVSNLERALTVCDGSHGSISSSAFSIVSE</sequence>
<evidence type="ECO:0000256" key="8">
    <source>
        <dbReference type="ARBA" id="ARBA00022777"/>
    </source>
</evidence>
<feature type="signal peptide" evidence="19">
    <location>
        <begin position="1"/>
        <end position="26"/>
    </location>
</feature>
<feature type="domain" description="Protein kinase" evidence="20">
    <location>
        <begin position="498"/>
        <end position="787"/>
    </location>
</feature>
<evidence type="ECO:0000256" key="2">
    <source>
        <dbReference type="ARBA" id="ARBA00012513"/>
    </source>
</evidence>
<reference evidence="21 22" key="1">
    <citation type="submission" date="2013-09" db="EMBL/GenBank/DDBJ databases">
        <title>Corchorus capsularis genome sequencing.</title>
        <authorList>
            <person name="Alam M."/>
            <person name="Haque M.S."/>
            <person name="Islam M.S."/>
            <person name="Emdad E.M."/>
            <person name="Islam M.M."/>
            <person name="Ahmed B."/>
            <person name="Halim A."/>
            <person name="Hossen Q.M.M."/>
            <person name="Hossain M.Z."/>
            <person name="Ahmed R."/>
            <person name="Khan M.M."/>
            <person name="Islam R."/>
            <person name="Rashid M.M."/>
            <person name="Khan S.A."/>
            <person name="Rahman M.S."/>
            <person name="Alam M."/>
        </authorList>
    </citation>
    <scope>NUCLEOTIDE SEQUENCE [LARGE SCALE GENOMIC DNA]</scope>
    <source>
        <strain evidence="22">cv. CVL-1</strain>
        <tissue evidence="21">Whole seedling</tissue>
    </source>
</reference>
<evidence type="ECO:0000256" key="10">
    <source>
        <dbReference type="ARBA" id="ARBA00022989"/>
    </source>
</evidence>
<evidence type="ECO:0000256" key="16">
    <source>
        <dbReference type="PROSITE-ProRule" id="PRU10141"/>
    </source>
</evidence>
<evidence type="ECO:0000256" key="12">
    <source>
        <dbReference type="ARBA" id="ARBA00023170"/>
    </source>
</evidence>
<evidence type="ECO:0000256" key="1">
    <source>
        <dbReference type="ARBA" id="ARBA00004479"/>
    </source>
</evidence>
<name>A0A1R3FW97_COCAP</name>
<dbReference type="GO" id="GO:0016020">
    <property type="term" value="C:membrane"/>
    <property type="evidence" value="ECO:0007669"/>
    <property type="project" value="UniProtKB-SubCell"/>
</dbReference>
<keyword evidence="11 18" id="KW-0472">Membrane</keyword>
<keyword evidence="13" id="KW-0325">Glycoprotein</keyword>
<keyword evidence="6 19" id="KW-0732">Signal</keyword>
<dbReference type="SUPFAM" id="SSF56112">
    <property type="entry name" value="Protein kinase-like (PK-like)"/>
    <property type="match status" value="1"/>
</dbReference>
<keyword evidence="4" id="KW-0808">Transferase</keyword>
<dbReference type="AlphaFoldDB" id="A0A1R3FW97"/>
<keyword evidence="10 18" id="KW-1133">Transmembrane helix</keyword>
<dbReference type="GO" id="GO:0042803">
    <property type="term" value="F:protein homodimerization activity"/>
    <property type="evidence" value="ECO:0007669"/>
    <property type="project" value="UniProtKB-ARBA"/>
</dbReference>
<evidence type="ECO:0000256" key="11">
    <source>
        <dbReference type="ARBA" id="ARBA00023136"/>
    </source>
</evidence>
<keyword evidence="8" id="KW-0418">Kinase</keyword>
<dbReference type="STRING" id="210143.A0A1R3FW97"/>
<feature type="region of interest" description="Disordered" evidence="17">
    <location>
        <begin position="437"/>
        <end position="481"/>
    </location>
</feature>
<feature type="compositionally biased region" description="Pro residues" evidence="17">
    <location>
        <begin position="368"/>
        <end position="379"/>
    </location>
</feature>
<dbReference type="InterPro" id="IPR011009">
    <property type="entry name" value="Kinase-like_dom_sf"/>
</dbReference>
<dbReference type="InterPro" id="IPR000719">
    <property type="entry name" value="Prot_kinase_dom"/>
</dbReference>
<dbReference type="Proteomes" id="UP000188268">
    <property type="component" value="Unassembled WGS sequence"/>
</dbReference>
<evidence type="ECO:0000256" key="5">
    <source>
        <dbReference type="ARBA" id="ARBA00022692"/>
    </source>
</evidence>
<dbReference type="PROSITE" id="PS00107">
    <property type="entry name" value="PROTEIN_KINASE_ATP"/>
    <property type="match status" value="1"/>
</dbReference>
<comment type="catalytic activity">
    <reaction evidence="15">
        <text>L-seryl-[protein] + ATP = O-phospho-L-seryl-[protein] + ADP + H(+)</text>
        <dbReference type="Rhea" id="RHEA:17989"/>
        <dbReference type="Rhea" id="RHEA-COMP:9863"/>
        <dbReference type="Rhea" id="RHEA-COMP:11604"/>
        <dbReference type="ChEBI" id="CHEBI:15378"/>
        <dbReference type="ChEBI" id="CHEBI:29999"/>
        <dbReference type="ChEBI" id="CHEBI:30616"/>
        <dbReference type="ChEBI" id="CHEBI:83421"/>
        <dbReference type="ChEBI" id="CHEBI:456216"/>
        <dbReference type="EC" id="2.7.11.1"/>
    </reaction>
</comment>
<dbReference type="Pfam" id="PF00069">
    <property type="entry name" value="Pkinase"/>
    <property type="match status" value="1"/>
</dbReference>
<keyword evidence="22" id="KW-1185">Reference proteome</keyword>
<dbReference type="SMART" id="SM00220">
    <property type="entry name" value="S_TKc"/>
    <property type="match status" value="1"/>
</dbReference>
<dbReference type="SUPFAM" id="SSF50985">
    <property type="entry name" value="RCC1/BLIP-II"/>
    <property type="match status" value="1"/>
</dbReference>
<dbReference type="PANTHER" id="PTHR46146">
    <property type="entry name" value="SERINE/THREONINE-PROTEIN KINASE-LIKE PROTEIN CCR4"/>
    <property type="match status" value="1"/>
</dbReference>
<keyword evidence="7 16" id="KW-0547">Nucleotide-binding</keyword>
<proteinExistence type="predicted"/>